<feature type="transmembrane region" description="Helical" evidence="7">
    <location>
        <begin position="279"/>
        <end position="301"/>
    </location>
</feature>
<evidence type="ECO:0000256" key="2">
    <source>
        <dbReference type="ARBA" id="ARBA00022448"/>
    </source>
</evidence>
<dbReference type="FunFam" id="1.20.1250.20:FF:000713">
    <property type="entry name" value="Unplaced genomic scaffold supercont1.3, whole genome shotgun sequence"/>
    <property type="match status" value="1"/>
</dbReference>
<dbReference type="GO" id="GO:0008506">
    <property type="term" value="F:sucrose:proton symporter activity"/>
    <property type="evidence" value="ECO:0007669"/>
    <property type="project" value="TreeGrafter"/>
</dbReference>
<evidence type="ECO:0000256" key="6">
    <source>
        <dbReference type="SAM" id="MobiDB-lite"/>
    </source>
</evidence>
<dbReference type="EMBL" id="AMKT01000067">
    <property type="protein sequence ID" value="OXG16629.1"/>
    <property type="molecule type" value="Genomic_DNA"/>
</dbReference>
<evidence type="ECO:0000256" key="3">
    <source>
        <dbReference type="ARBA" id="ARBA00022692"/>
    </source>
</evidence>
<feature type="transmembrane region" description="Helical" evidence="7">
    <location>
        <begin position="689"/>
        <end position="709"/>
    </location>
</feature>
<evidence type="ECO:0000256" key="4">
    <source>
        <dbReference type="ARBA" id="ARBA00022989"/>
    </source>
</evidence>
<feature type="region of interest" description="Disordered" evidence="6">
    <location>
        <begin position="632"/>
        <end position="670"/>
    </location>
</feature>
<evidence type="ECO:0000313" key="8">
    <source>
        <dbReference type="EMBL" id="OXG16629.1"/>
    </source>
</evidence>
<feature type="transmembrane region" description="Helical" evidence="7">
    <location>
        <begin position="46"/>
        <end position="66"/>
    </location>
</feature>
<evidence type="ECO:0000313" key="9">
    <source>
        <dbReference type="Proteomes" id="UP000199727"/>
    </source>
</evidence>
<dbReference type="InterPro" id="IPR036259">
    <property type="entry name" value="MFS_trans_sf"/>
</dbReference>
<organism evidence="8 9">
    <name type="scientific">Cryptococcus neoformans Tu259-1</name>
    <dbReference type="NCBI Taxonomy" id="1230072"/>
    <lineage>
        <taxon>Eukaryota</taxon>
        <taxon>Fungi</taxon>
        <taxon>Dikarya</taxon>
        <taxon>Basidiomycota</taxon>
        <taxon>Agaricomycotina</taxon>
        <taxon>Tremellomycetes</taxon>
        <taxon>Tremellales</taxon>
        <taxon>Cryptococcaceae</taxon>
        <taxon>Cryptococcus</taxon>
        <taxon>Cryptococcus neoformans species complex</taxon>
    </lineage>
</organism>
<keyword evidence="2" id="KW-0813">Transport</keyword>
<feature type="region of interest" description="Disordered" evidence="6">
    <location>
        <begin position="506"/>
        <end position="588"/>
    </location>
</feature>
<sequence length="811" mass="87398">MTGGAFFAPAADNDEEYEMGPVGETHAVQWIGTAGVKGPKWARLPLLTVGMLGIQCVWSIEMGYASPYLLELGLSKSFMSLVFMAGPLSGLIVQPLVGIFADRSRSPLGRRRPFMLAGCLICVSAMMLLGWSREVASIFGGGQWLAIVLAVWAIYCIDFSINAVMSTDRALVVDTLPPREQEEGSAWAGRMFGFGSVAGFFVGNLDLAPVLPFLGKTQLQILSFLTSTVLMVTHSFTSWAVSERVLLRDDRPQSKSSLKSNLKSIWENMFSLPPGIRTVCIVQFFASLGWFPILFFTTVWVSEIYKSSVPSDGIDPATFDSRAVRSGARALLLQALVNIITSIGMPFLVAESGVQPSESVNGYEPIEGSASRGIGSGIANGDGNGPQANLGTPPNSASWKRAREDLENGTVFRRLFHSVQEMVNNVKKGEWGIPIKGLTLVRVWWISQFIFAAAMAGSWFVKSVGGAYVIIATTGFCWALSQWAPYSLLGELILIDGSIQRNQSINLPRTRGRRNSSDAQSRPSSALFDAEESSHSIIPPSNTNLPRASTPLHSRHASRTSLALERGNRDSRDPTRPSSPSSNLDRPAKFDREKFMSHKSNLSLEGEGLSPLVIQGDTPVEPAFGSTVILRHSDEMSRSEGGHDEYEMGQVRGDSSSTHHSPRASGDYDLNGAKGTADKAGVILGIHNVFLVLPQFIVTVLSSVIFWLMEPSKSLPTHHPGSVPVPDTNTTVAIGAIANSSVLEDTASATIEVAGQVVKRAAELVSREGVDVDVSSPDAVGLIFRIGGVSAAVGGWICWRLARDWARGQGI</sequence>
<keyword evidence="4 7" id="KW-1133">Transmembrane helix</keyword>
<gene>
    <name evidence="8" type="ORF">C361_05000</name>
</gene>
<feature type="compositionally biased region" description="Basic and acidic residues" evidence="6">
    <location>
        <begin position="566"/>
        <end position="575"/>
    </location>
</feature>
<dbReference type="AlphaFoldDB" id="A0A854QAB3"/>
<proteinExistence type="predicted"/>
<dbReference type="GO" id="GO:0005886">
    <property type="term" value="C:plasma membrane"/>
    <property type="evidence" value="ECO:0007669"/>
    <property type="project" value="TreeGrafter"/>
</dbReference>
<feature type="compositionally biased region" description="Polar residues" evidence="6">
    <location>
        <begin position="386"/>
        <end position="398"/>
    </location>
</feature>
<dbReference type="InterPro" id="IPR011701">
    <property type="entry name" value="MFS"/>
</dbReference>
<dbReference type="OrthoDB" id="28755at2759"/>
<feature type="compositionally biased region" description="Gly residues" evidence="6">
    <location>
        <begin position="374"/>
        <end position="384"/>
    </location>
</feature>
<feature type="transmembrane region" description="Helical" evidence="7">
    <location>
        <begin position="219"/>
        <end position="241"/>
    </location>
</feature>
<evidence type="ECO:0000256" key="7">
    <source>
        <dbReference type="SAM" id="Phobius"/>
    </source>
</evidence>
<feature type="transmembrane region" description="Helical" evidence="7">
    <location>
        <begin position="113"/>
        <end position="132"/>
    </location>
</feature>
<feature type="region of interest" description="Disordered" evidence="6">
    <location>
        <begin position="374"/>
        <end position="398"/>
    </location>
</feature>
<dbReference type="PANTHER" id="PTHR19432:SF91">
    <property type="entry name" value="GENERAL ALPHA-GLUCOSIDE PERMEASE"/>
    <property type="match status" value="1"/>
</dbReference>
<keyword evidence="5 7" id="KW-0472">Membrane</keyword>
<feature type="transmembrane region" description="Helical" evidence="7">
    <location>
        <begin position="186"/>
        <end position="207"/>
    </location>
</feature>
<reference evidence="8 9" key="1">
    <citation type="submission" date="2017-06" db="EMBL/GenBank/DDBJ databases">
        <title>Global population genomics of the pathogenic fungus Cryptococcus neoformans var. grubii.</title>
        <authorList>
            <person name="Cuomo C."/>
            <person name="Litvintseva A."/>
            <person name="Chen Y."/>
            <person name="Young S."/>
            <person name="Zeng Q."/>
            <person name="Chapman S."/>
            <person name="Gujja S."/>
            <person name="Saif S."/>
            <person name="Birren B."/>
        </authorList>
    </citation>
    <scope>NUCLEOTIDE SEQUENCE [LARGE SCALE GENOMIC DNA]</scope>
    <source>
        <strain evidence="8 9">Tu259-1</strain>
    </source>
</reference>
<feature type="compositionally biased region" description="Basic and acidic residues" evidence="6">
    <location>
        <begin position="632"/>
        <end position="646"/>
    </location>
</feature>
<dbReference type="Pfam" id="PF07690">
    <property type="entry name" value="MFS_1"/>
    <property type="match status" value="1"/>
</dbReference>
<comment type="subcellular location">
    <subcellularLocation>
        <location evidence="1">Membrane</location>
        <topology evidence="1">Multi-pass membrane protein</topology>
    </subcellularLocation>
</comment>
<dbReference type="Gene3D" id="1.20.1250.20">
    <property type="entry name" value="MFS general substrate transporter like domains"/>
    <property type="match status" value="1"/>
</dbReference>
<evidence type="ECO:0000256" key="5">
    <source>
        <dbReference type="ARBA" id="ARBA00023136"/>
    </source>
</evidence>
<evidence type="ECO:0000256" key="1">
    <source>
        <dbReference type="ARBA" id="ARBA00004141"/>
    </source>
</evidence>
<dbReference type="PANTHER" id="PTHR19432">
    <property type="entry name" value="SUGAR TRANSPORTER"/>
    <property type="match status" value="1"/>
</dbReference>
<feature type="compositionally biased region" description="Polar residues" evidence="6">
    <location>
        <begin position="535"/>
        <end position="547"/>
    </location>
</feature>
<feature type="transmembrane region" description="Helical" evidence="7">
    <location>
        <begin position="443"/>
        <end position="461"/>
    </location>
</feature>
<dbReference type="Proteomes" id="UP000199727">
    <property type="component" value="Unassembled WGS sequence"/>
</dbReference>
<name>A0A854QAB3_CRYNE</name>
<comment type="caution">
    <text evidence="8">The sequence shown here is derived from an EMBL/GenBank/DDBJ whole genome shotgun (WGS) entry which is preliminary data.</text>
</comment>
<accession>A0A854QAB3</accession>
<dbReference type="SUPFAM" id="SSF103473">
    <property type="entry name" value="MFS general substrate transporter"/>
    <property type="match status" value="1"/>
</dbReference>
<feature type="transmembrane region" description="Helical" evidence="7">
    <location>
        <begin position="782"/>
        <end position="802"/>
    </location>
</feature>
<protein>
    <submittedName>
        <fullName evidence="8">Solute carrier family 45, member 1/2/4</fullName>
    </submittedName>
</protein>
<feature type="transmembrane region" description="Helical" evidence="7">
    <location>
        <begin position="78"/>
        <end position="101"/>
    </location>
</feature>
<keyword evidence="3 7" id="KW-0812">Transmembrane</keyword>
<feature type="transmembrane region" description="Helical" evidence="7">
    <location>
        <begin position="144"/>
        <end position="165"/>
    </location>
</feature>